<name>A0ABQ2WNA0_9ALTE</name>
<keyword evidence="1" id="KW-1133">Transmembrane helix</keyword>
<dbReference type="EMBL" id="BMYR01000008">
    <property type="protein sequence ID" value="GGW64015.1"/>
    <property type="molecule type" value="Genomic_DNA"/>
</dbReference>
<organism evidence="2 3">
    <name type="scientific">Alishewanella tabrizica</name>
    <dbReference type="NCBI Taxonomy" id="671278"/>
    <lineage>
        <taxon>Bacteria</taxon>
        <taxon>Pseudomonadati</taxon>
        <taxon>Pseudomonadota</taxon>
        <taxon>Gammaproteobacteria</taxon>
        <taxon>Alteromonadales</taxon>
        <taxon>Alteromonadaceae</taxon>
        <taxon>Alishewanella</taxon>
    </lineage>
</organism>
<proteinExistence type="predicted"/>
<accession>A0ABQ2WNA0</accession>
<comment type="caution">
    <text evidence="2">The sequence shown here is derived from an EMBL/GenBank/DDBJ whole genome shotgun (WGS) entry which is preliminary data.</text>
</comment>
<gene>
    <name evidence="2" type="ORF">GCM10008111_19850</name>
</gene>
<protein>
    <submittedName>
        <fullName evidence="2">Uncharacterized protein</fullName>
    </submittedName>
</protein>
<reference evidence="3" key="1">
    <citation type="journal article" date="2019" name="Int. J. Syst. Evol. Microbiol.">
        <title>The Global Catalogue of Microorganisms (GCM) 10K type strain sequencing project: providing services to taxonomists for standard genome sequencing and annotation.</title>
        <authorList>
            <consortium name="The Broad Institute Genomics Platform"/>
            <consortium name="The Broad Institute Genome Sequencing Center for Infectious Disease"/>
            <person name="Wu L."/>
            <person name="Ma J."/>
        </authorList>
    </citation>
    <scope>NUCLEOTIDE SEQUENCE [LARGE SCALE GENOMIC DNA]</scope>
    <source>
        <strain evidence="3">KCTC 23723</strain>
    </source>
</reference>
<feature type="transmembrane region" description="Helical" evidence="1">
    <location>
        <begin position="15"/>
        <end position="33"/>
    </location>
</feature>
<sequence length="129" mass="14701">MSNRIMDFIEKSNKVLLFFAAIMVIILVGKDVLRDIIRKDYSPPTVQVIKSDDAQAIEHNVKLEKQYVGLIKDVHIFEITSDSVIQEQPYSSSAERIVISSGFGLSENAVNLMFTKIGEQRKLLFEKMH</sequence>
<evidence type="ECO:0000313" key="3">
    <source>
        <dbReference type="Proteomes" id="UP000634667"/>
    </source>
</evidence>
<dbReference type="RefSeq" id="WP_229797020.1">
    <property type="nucleotide sequence ID" value="NZ_BMYR01000008.1"/>
</dbReference>
<evidence type="ECO:0000256" key="1">
    <source>
        <dbReference type="SAM" id="Phobius"/>
    </source>
</evidence>
<evidence type="ECO:0000313" key="2">
    <source>
        <dbReference type="EMBL" id="GGW64015.1"/>
    </source>
</evidence>
<keyword evidence="1" id="KW-0472">Membrane</keyword>
<dbReference type="Proteomes" id="UP000634667">
    <property type="component" value="Unassembled WGS sequence"/>
</dbReference>
<keyword evidence="3" id="KW-1185">Reference proteome</keyword>
<keyword evidence="1" id="KW-0812">Transmembrane</keyword>